<dbReference type="Proteomes" id="UP000626697">
    <property type="component" value="Unassembled WGS sequence"/>
</dbReference>
<keyword evidence="2" id="KW-1185">Reference proteome</keyword>
<name>A0ABR6CRG3_9BACI</name>
<sequence>MKILTCRLRLDGEVEEAISQIDVRAEGVLIESKADTDTGIDEAYNYFDGQIESVEASINVVAGTVALKASVNYVDGQVGAVNSNISGLDSRIQSAEGGIKCSGRADIL</sequence>
<comment type="caution">
    <text evidence="1">The sequence shown here is derived from an EMBL/GenBank/DDBJ whole genome shotgun (WGS) entry which is preliminary data.</text>
</comment>
<protein>
    <submittedName>
        <fullName evidence="1">Uncharacterized protein</fullName>
    </submittedName>
</protein>
<evidence type="ECO:0000313" key="2">
    <source>
        <dbReference type="Proteomes" id="UP000626697"/>
    </source>
</evidence>
<dbReference type="RefSeq" id="WP_182503050.1">
    <property type="nucleotide sequence ID" value="NZ_JACJHX010000008.1"/>
</dbReference>
<reference evidence="1 2" key="1">
    <citation type="submission" date="2020-08" db="EMBL/GenBank/DDBJ databases">
        <title>Genomic Encyclopedia of Type Strains, Phase IV (KMG-IV): sequencing the most valuable type-strain genomes for metagenomic binning, comparative biology and taxonomic classification.</title>
        <authorList>
            <person name="Goeker M."/>
        </authorList>
    </citation>
    <scope>NUCLEOTIDE SEQUENCE [LARGE SCALE GENOMIC DNA]</scope>
    <source>
        <strain evidence="1 2">DSM 105481</strain>
    </source>
</reference>
<gene>
    <name evidence="1" type="ORF">HNP81_002913</name>
</gene>
<accession>A0ABR6CRG3</accession>
<evidence type="ECO:0000313" key="1">
    <source>
        <dbReference type="EMBL" id="MBA9027623.1"/>
    </source>
</evidence>
<organism evidence="1 2">
    <name type="scientific">Peribacillus huizhouensis</name>
    <dbReference type="NCBI Taxonomy" id="1501239"/>
    <lineage>
        <taxon>Bacteria</taxon>
        <taxon>Bacillati</taxon>
        <taxon>Bacillota</taxon>
        <taxon>Bacilli</taxon>
        <taxon>Bacillales</taxon>
        <taxon>Bacillaceae</taxon>
        <taxon>Peribacillus</taxon>
    </lineage>
</organism>
<dbReference type="EMBL" id="JACJHX010000008">
    <property type="protein sequence ID" value="MBA9027623.1"/>
    <property type="molecule type" value="Genomic_DNA"/>
</dbReference>
<proteinExistence type="predicted"/>